<evidence type="ECO:0000313" key="2">
    <source>
        <dbReference type="EMBL" id="VVE41514.1"/>
    </source>
</evidence>
<dbReference type="Proteomes" id="UP000368474">
    <property type="component" value="Unassembled WGS sequence"/>
</dbReference>
<gene>
    <name evidence="2" type="ORF">PMO31116_04143</name>
</gene>
<sequence length="104" mass="11041">MASYYEIPFSPTPQAFRITLSGVEYTLTVQYRAAGGAGWVLDIADSSGAPIIGGIPLVTGADLLEQYSYLGLGGRIWVQGADDPDNVPTFDDLGAGSHVFWVTD</sequence>
<protein>
    <submittedName>
        <fullName evidence="2">Bacteriophage protein</fullName>
    </submittedName>
</protein>
<dbReference type="AlphaFoldDB" id="A0A5E4XYR8"/>
<name>A0A5E4XYR8_9BURK</name>
<dbReference type="EMBL" id="CABPSD010000016">
    <property type="protein sequence ID" value="VVE41514.1"/>
    <property type="molecule type" value="Genomic_DNA"/>
</dbReference>
<evidence type="ECO:0000259" key="1">
    <source>
        <dbReference type="Pfam" id="PF22479"/>
    </source>
</evidence>
<accession>A0A5E4XYR8</accession>
<dbReference type="RefSeq" id="WP_150568311.1">
    <property type="nucleotide sequence ID" value="NZ_CABPSD010000016.1"/>
</dbReference>
<evidence type="ECO:0000313" key="3">
    <source>
        <dbReference type="Proteomes" id="UP000368474"/>
    </source>
</evidence>
<organism evidence="2 3">
    <name type="scientific">Pandoraea morbifera</name>
    <dbReference type="NCBI Taxonomy" id="2508300"/>
    <lineage>
        <taxon>Bacteria</taxon>
        <taxon>Pseudomonadati</taxon>
        <taxon>Pseudomonadota</taxon>
        <taxon>Betaproteobacteria</taxon>
        <taxon>Burkholderiales</taxon>
        <taxon>Burkholderiaceae</taxon>
        <taxon>Pandoraea</taxon>
    </lineage>
</organism>
<dbReference type="Pfam" id="PF22479">
    <property type="entry name" value="Pam3_gp18"/>
    <property type="match status" value="1"/>
</dbReference>
<proteinExistence type="predicted"/>
<dbReference type="InterPro" id="IPR054252">
    <property type="entry name" value="Pam3_gp18"/>
</dbReference>
<reference evidence="2 3" key="1">
    <citation type="submission" date="2019-08" db="EMBL/GenBank/DDBJ databases">
        <authorList>
            <person name="Peeters C."/>
        </authorList>
    </citation>
    <scope>NUCLEOTIDE SEQUENCE [LARGE SCALE GENOMIC DNA]</scope>
    <source>
        <strain evidence="2 3">LMG 31116</strain>
    </source>
</reference>
<keyword evidence="3" id="KW-1185">Reference proteome</keyword>
<feature type="domain" description="Cyanophage baseplate Pam3 plug gp18" evidence="1">
    <location>
        <begin position="4"/>
        <end position="103"/>
    </location>
</feature>